<accession>A0ACC6SVI0</accession>
<evidence type="ECO:0000313" key="1">
    <source>
        <dbReference type="EMBL" id="MER9283766.1"/>
    </source>
</evidence>
<comment type="caution">
    <text evidence="1">The sequence shown here is derived from an EMBL/GenBank/DDBJ whole genome shotgun (WGS) entry which is preliminary data.</text>
</comment>
<dbReference type="Proteomes" id="UP001480082">
    <property type="component" value="Unassembled WGS sequence"/>
</dbReference>
<reference evidence="1 2" key="1">
    <citation type="journal article" date="2024" name="Proc. Natl. Acad. Sci. U.S.A.">
        <title>The evolutionary genomics of adaptation to stress in wild rhizobium bacteria.</title>
        <authorList>
            <person name="Kehlet-Delgado H."/>
            <person name="Montoya A.P."/>
            <person name="Jensen K.T."/>
            <person name="Wendlandt C.E."/>
            <person name="Dexheimer C."/>
            <person name="Roberts M."/>
            <person name="Torres Martinez L."/>
            <person name="Friesen M.L."/>
            <person name="Griffitts J.S."/>
            <person name="Porter S.S."/>
        </authorList>
    </citation>
    <scope>NUCLEOTIDE SEQUENCE [LARGE SCALE GENOMIC DNA]</scope>
    <source>
        <strain evidence="1 2">M0468</strain>
    </source>
</reference>
<organism evidence="1 2">
    <name type="scientific">Mesorhizobium australicum</name>
    <dbReference type="NCBI Taxonomy" id="536018"/>
    <lineage>
        <taxon>Bacteria</taxon>
        <taxon>Pseudomonadati</taxon>
        <taxon>Pseudomonadota</taxon>
        <taxon>Alphaproteobacteria</taxon>
        <taxon>Hyphomicrobiales</taxon>
        <taxon>Phyllobacteriaceae</taxon>
        <taxon>Mesorhizobium</taxon>
    </lineage>
</organism>
<proteinExistence type="predicted"/>
<protein>
    <submittedName>
        <fullName evidence="1">Glycosyltransferase family 4 protein</fullName>
    </submittedName>
</protein>
<dbReference type="EMBL" id="JAMYRI010000003">
    <property type="protein sequence ID" value="MER9283766.1"/>
    <property type="molecule type" value="Genomic_DNA"/>
</dbReference>
<name>A0ACC6SVI0_9HYPH</name>
<evidence type="ECO:0000313" key="2">
    <source>
        <dbReference type="Proteomes" id="UP001480082"/>
    </source>
</evidence>
<keyword evidence="2" id="KW-1185">Reference proteome</keyword>
<sequence length="432" mass="47579">MNLVSPAPEERLKGGELAGERLRVLVISQHFWPESFRINEVVESLRLEGCDVEVLSGQPNYPVGKVFGGYSAFNFGTERHPSGYAIHRVPVVPRGGGGGIRRIFNYFSFVILGGMLGPYLTRSKRYDIVFVYAISPILQGLVGAVFRHIKGAAHVIWVQDLWPESLEETGFIKNGWALAAVGRLTLFIYRRADLLLTQSRGFIEKIRLVVGDSVPIAYHPNPGDMLLGENVSHESSSLKLPAGFNVVFAGNLGTAQALETVLDAASRIHDSEIRIILVGSGSRSEWLREQIERRRLTNVMLAGRFPPEVMPKIFEQSSALLVTLKRSSALSLTIPSKIPSYLAAGRPIVACLDGEAADIIRDASAGITTPAEDPVRLADAITSLKDMSQESRDRMGKAGREYFNSHFAPAPLARELINHFRNALARQGRTRR</sequence>
<gene>
    <name evidence="1" type="ORF">NKI81_07295</name>
</gene>